<evidence type="ECO:0000313" key="3">
    <source>
        <dbReference type="Proteomes" id="UP000245942"/>
    </source>
</evidence>
<feature type="compositionally biased region" description="Low complexity" evidence="1">
    <location>
        <begin position="138"/>
        <end position="149"/>
    </location>
</feature>
<proteinExistence type="predicted"/>
<dbReference type="Proteomes" id="UP000245942">
    <property type="component" value="Unassembled WGS sequence"/>
</dbReference>
<feature type="region of interest" description="Disordered" evidence="1">
    <location>
        <begin position="336"/>
        <end position="385"/>
    </location>
</feature>
<feature type="compositionally biased region" description="Polar residues" evidence="1">
    <location>
        <begin position="361"/>
        <end position="385"/>
    </location>
</feature>
<evidence type="ECO:0008006" key="4">
    <source>
        <dbReference type="Google" id="ProtNLM"/>
    </source>
</evidence>
<dbReference type="InterPro" id="IPR018608">
    <property type="entry name" value="Gti1/Pac2"/>
</dbReference>
<feature type="region of interest" description="Disordered" evidence="1">
    <location>
        <begin position="529"/>
        <end position="640"/>
    </location>
</feature>
<dbReference type="GeneID" id="37011246"/>
<feature type="compositionally biased region" description="Polar residues" evidence="1">
    <location>
        <begin position="494"/>
        <end position="504"/>
    </location>
</feature>
<dbReference type="PANTHER" id="PTHR28027">
    <property type="entry name" value="TRANSCRIPTIONAL REGULATOR MIT1"/>
    <property type="match status" value="1"/>
</dbReference>
<dbReference type="AlphaFoldDB" id="A0A316UAT0"/>
<feature type="region of interest" description="Disordered" evidence="1">
    <location>
        <begin position="1"/>
        <end position="20"/>
    </location>
</feature>
<dbReference type="EMBL" id="KZ819325">
    <property type="protein sequence ID" value="PWN21523.1"/>
    <property type="molecule type" value="Genomic_DNA"/>
</dbReference>
<feature type="region of interest" description="Disordered" evidence="1">
    <location>
        <begin position="405"/>
        <end position="512"/>
    </location>
</feature>
<feature type="compositionally biased region" description="Polar residues" evidence="1">
    <location>
        <begin position="178"/>
        <end position="194"/>
    </location>
</feature>
<name>A0A316UAT0_9BASI</name>
<gene>
    <name evidence="2" type="ORF">BCV69DRAFT_172870</name>
</gene>
<feature type="region of interest" description="Disordered" evidence="1">
    <location>
        <begin position="77"/>
        <end position="149"/>
    </location>
</feature>
<protein>
    <recommendedName>
        <fullName evidence="4">cAMP-independent regulatory protein pac2</fullName>
    </recommendedName>
</protein>
<feature type="compositionally biased region" description="Basic and acidic residues" evidence="1">
    <location>
        <begin position="465"/>
        <end position="486"/>
    </location>
</feature>
<dbReference type="Pfam" id="PF09729">
    <property type="entry name" value="Gti1_Pac2"/>
    <property type="match status" value="1"/>
</dbReference>
<keyword evidence="3" id="KW-1185">Reference proteome</keyword>
<dbReference type="PANTHER" id="PTHR28027:SF1">
    <property type="entry name" value="CAMP INDEPENDENT REGULATORY PROTEIN (AFU_ORTHOLOGUE AFUA_3G09640)"/>
    <property type="match status" value="1"/>
</dbReference>
<feature type="compositionally biased region" description="Polar residues" evidence="1">
    <location>
        <begin position="564"/>
        <end position="581"/>
    </location>
</feature>
<organism evidence="2 3">
    <name type="scientific">Pseudomicrostroma glucosiphilum</name>
    <dbReference type="NCBI Taxonomy" id="1684307"/>
    <lineage>
        <taxon>Eukaryota</taxon>
        <taxon>Fungi</taxon>
        <taxon>Dikarya</taxon>
        <taxon>Basidiomycota</taxon>
        <taxon>Ustilaginomycotina</taxon>
        <taxon>Exobasidiomycetes</taxon>
        <taxon>Microstromatales</taxon>
        <taxon>Microstromatales incertae sedis</taxon>
        <taxon>Pseudomicrostroma</taxon>
    </lineage>
</organism>
<evidence type="ECO:0000256" key="1">
    <source>
        <dbReference type="SAM" id="MobiDB-lite"/>
    </source>
</evidence>
<dbReference type="OrthoDB" id="5572844at2759"/>
<dbReference type="GO" id="GO:0003677">
    <property type="term" value="F:DNA binding"/>
    <property type="evidence" value="ECO:0007669"/>
    <property type="project" value="TreeGrafter"/>
</dbReference>
<feature type="compositionally biased region" description="Low complexity" evidence="1">
    <location>
        <begin position="551"/>
        <end position="563"/>
    </location>
</feature>
<reference evidence="2 3" key="1">
    <citation type="journal article" date="2018" name="Mol. Biol. Evol.">
        <title>Broad Genomic Sampling Reveals a Smut Pathogenic Ancestry of the Fungal Clade Ustilaginomycotina.</title>
        <authorList>
            <person name="Kijpornyongpan T."/>
            <person name="Mondo S.J."/>
            <person name="Barry K."/>
            <person name="Sandor L."/>
            <person name="Lee J."/>
            <person name="Lipzen A."/>
            <person name="Pangilinan J."/>
            <person name="LaButti K."/>
            <person name="Hainaut M."/>
            <person name="Henrissat B."/>
            <person name="Grigoriev I.V."/>
            <person name="Spatafora J.W."/>
            <person name="Aime M.C."/>
        </authorList>
    </citation>
    <scope>NUCLEOTIDE SEQUENCE [LARGE SCALE GENOMIC DNA]</scope>
    <source>
        <strain evidence="2 3">MCA 4718</strain>
    </source>
</reference>
<evidence type="ECO:0000313" key="2">
    <source>
        <dbReference type="EMBL" id="PWN21523.1"/>
    </source>
</evidence>
<dbReference type="RefSeq" id="XP_025348683.1">
    <property type="nucleotide sequence ID" value="XM_025489512.1"/>
</dbReference>
<feature type="region of interest" description="Disordered" evidence="1">
    <location>
        <begin position="178"/>
        <end position="199"/>
    </location>
</feature>
<accession>A0A316UAT0</accession>
<sequence length="640" mass="68091">MLPYQHTVGQQPAHVGGRTIDGPHLSAGHMISYPSHVQSQYQPHAHRGLSVYGVHPSPIHQIDDKTRRTVAYPYLPEAKHSASSPLRSPTSRTHPHSLSQVGHLHQRSTSDAAFSGASPASLSRRDWNASHPASAKQLSSPTATSLSSPSLTYTGHIKTSADAILLLAACDLPPNASVSGASGPSPTGFASTSASPPPRRIQRRLLEAERVDLVKSGSVFAWDEDEAGMRRWTDGRCWSASRVSGCFLTYRELEARKRSPNDPTGPRTNQYKVDGLIKQSFSMITTSGRKVHIVSYYTKKDLREGRLGRVSEDPRFVGEAGGEWGLHIDEEEYPDPVAALDTPSGGHDGQSVGNEEDSPDSPATANESAHPSSTPAASRSTQATGTSVGQYQISSVFASTSPSLAVAQSASLKRPMEGADGLNQSSMSANRPPLKRLRSSSTGELKRLRLGGGASGSGTLLTESNMRDAGFETAHDQQQRQHEQQHYVRRTQLGGDSTPQQIPSAMQAERDGSAAAGALLSLRLNGPSTVARDSALPRPSFLDTLMGGQLSTSSLSASTPMSTGTHPRLSSTRSYVDSGNESGSGGTPLTTPEERSPTSKGPVKETASSSDVRRRSDGAMPIGIRSDSDKDALSRFGVRL</sequence>
<feature type="compositionally biased region" description="Polar residues" evidence="1">
    <location>
        <begin position="81"/>
        <end position="100"/>
    </location>
</feature>